<comment type="caution">
    <text evidence="7">The sequence shown here is derived from an EMBL/GenBank/DDBJ whole genome shotgun (WGS) entry which is preliminary data.</text>
</comment>
<feature type="transmembrane region" description="Helical" evidence="6">
    <location>
        <begin position="173"/>
        <end position="196"/>
    </location>
</feature>
<dbReference type="OrthoDB" id="420519at2759"/>
<proteinExistence type="inferred from homology"/>
<name>A0A8T2QMB5_CERRI</name>
<keyword evidence="4 6" id="KW-1133">Transmembrane helix</keyword>
<dbReference type="EMBL" id="CM035438">
    <property type="protein sequence ID" value="KAH7285157.1"/>
    <property type="molecule type" value="Genomic_DNA"/>
</dbReference>
<protein>
    <recommendedName>
        <fullName evidence="6">Choline transporter-like protein</fullName>
    </recommendedName>
</protein>
<dbReference type="GO" id="GO:0005886">
    <property type="term" value="C:plasma membrane"/>
    <property type="evidence" value="ECO:0007669"/>
    <property type="project" value="UniProtKB-SubCell"/>
</dbReference>
<feature type="transmembrane region" description="Helical" evidence="6">
    <location>
        <begin position="68"/>
        <end position="88"/>
    </location>
</feature>
<dbReference type="InterPro" id="IPR007603">
    <property type="entry name" value="Choline_transptr-like"/>
</dbReference>
<evidence type="ECO:0000256" key="4">
    <source>
        <dbReference type="ARBA" id="ARBA00022989"/>
    </source>
</evidence>
<feature type="transmembrane region" description="Helical" evidence="6">
    <location>
        <begin position="493"/>
        <end position="513"/>
    </location>
</feature>
<gene>
    <name evidence="7" type="ORF">KP509_33G015700</name>
</gene>
<feature type="transmembrane region" description="Helical" evidence="6">
    <location>
        <begin position="522"/>
        <end position="541"/>
    </location>
</feature>
<dbReference type="OMA" id="IFVCYLE"/>
<feature type="transmembrane region" description="Helical" evidence="6">
    <location>
        <begin position="399"/>
        <end position="420"/>
    </location>
</feature>
<feature type="transmembrane region" description="Helical" evidence="6">
    <location>
        <begin position="242"/>
        <end position="260"/>
    </location>
</feature>
<feature type="transmembrane region" description="Helical" evidence="6">
    <location>
        <begin position="203"/>
        <end position="230"/>
    </location>
</feature>
<keyword evidence="8" id="KW-1185">Reference proteome</keyword>
<feature type="transmembrane region" description="Helical" evidence="6">
    <location>
        <begin position="345"/>
        <end position="378"/>
    </location>
</feature>
<evidence type="ECO:0000313" key="7">
    <source>
        <dbReference type="EMBL" id="KAH7285157.1"/>
    </source>
</evidence>
<feature type="transmembrane region" description="Helical" evidence="6">
    <location>
        <begin position="281"/>
        <end position="313"/>
    </location>
</feature>
<dbReference type="PANTHER" id="PTHR12385:SF98">
    <property type="entry name" value="CHOLINE TRANSPORTER-LIKE PROTEIN"/>
    <property type="match status" value="1"/>
</dbReference>
<dbReference type="GO" id="GO:0022857">
    <property type="term" value="F:transmembrane transporter activity"/>
    <property type="evidence" value="ECO:0007669"/>
    <property type="project" value="UniProtKB-UniRule"/>
</dbReference>
<dbReference type="Pfam" id="PF04515">
    <property type="entry name" value="Choline_transpo"/>
    <property type="match status" value="1"/>
</dbReference>
<evidence type="ECO:0000256" key="5">
    <source>
        <dbReference type="ARBA" id="ARBA00023136"/>
    </source>
</evidence>
<organism evidence="7 8">
    <name type="scientific">Ceratopteris richardii</name>
    <name type="common">Triangle waterfern</name>
    <dbReference type="NCBI Taxonomy" id="49495"/>
    <lineage>
        <taxon>Eukaryota</taxon>
        <taxon>Viridiplantae</taxon>
        <taxon>Streptophyta</taxon>
        <taxon>Embryophyta</taxon>
        <taxon>Tracheophyta</taxon>
        <taxon>Polypodiopsida</taxon>
        <taxon>Polypodiidae</taxon>
        <taxon>Polypodiales</taxon>
        <taxon>Pteridineae</taxon>
        <taxon>Pteridaceae</taxon>
        <taxon>Parkerioideae</taxon>
        <taxon>Ceratopteris</taxon>
    </lineage>
</organism>
<evidence type="ECO:0000313" key="8">
    <source>
        <dbReference type="Proteomes" id="UP000825935"/>
    </source>
</evidence>
<evidence type="ECO:0000256" key="6">
    <source>
        <dbReference type="RuleBase" id="RU368066"/>
    </source>
</evidence>
<accession>A0A8T2QMB5</accession>
<comment type="function">
    <text evidence="6">Choline transporter.</text>
</comment>
<dbReference type="PANTHER" id="PTHR12385">
    <property type="entry name" value="CHOLINE TRANSPORTER-LIKE (SLC FAMILY 44)"/>
    <property type="match status" value="1"/>
</dbReference>
<evidence type="ECO:0000256" key="2">
    <source>
        <dbReference type="ARBA" id="ARBA00007168"/>
    </source>
</evidence>
<dbReference type="Proteomes" id="UP000825935">
    <property type="component" value="Chromosome 33"/>
</dbReference>
<keyword evidence="5 6" id="KW-0472">Membrane</keyword>
<comment type="similarity">
    <text evidence="2 6">Belongs to the CTL (choline transporter-like) family.</text>
</comment>
<dbReference type="EMBL" id="CM035438">
    <property type="protein sequence ID" value="KAH7285155.1"/>
    <property type="molecule type" value="Genomic_DNA"/>
</dbReference>
<reference evidence="7" key="1">
    <citation type="submission" date="2021-08" db="EMBL/GenBank/DDBJ databases">
        <title>WGS assembly of Ceratopteris richardii.</title>
        <authorList>
            <person name="Marchant D.B."/>
            <person name="Chen G."/>
            <person name="Jenkins J."/>
            <person name="Shu S."/>
            <person name="Leebens-Mack J."/>
            <person name="Grimwood J."/>
            <person name="Schmutz J."/>
            <person name="Soltis P."/>
            <person name="Soltis D."/>
            <person name="Chen Z.-H."/>
        </authorList>
    </citation>
    <scope>NUCLEOTIDE SEQUENCE</scope>
    <source>
        <strain evidence="7">Whitten #5841</strain>
        <tissue evidence="7">Leaf</tissue>
    </source>
</reference>
<evidence type="ECO:0000256" key="1">
    <source>
        <dbReference type="ARBA" id="ARBA00004141"/>
    </source>
</evidence>
<sequence>MYSNSPQIEVGATYRKEQLEPLLSKSDVSDESWAEKSDNQTQISPSTYYAAFGYVRGQRPYHDIPSTIIFFSVVLASATWGIFCIANHNKDYILVDSALYNSSSGLCYSYDGYSGGSAIIKEPDDLKFMGIWHKGHGTNRKNDFLKGVFPGWAQIYSEKRLGGSFSTDSLVEVLLSTLVLTVALSIPFIFGFLWLLKTFARQLVFSCLPFFILVPAFLDVFWFVACLLSSECQESFSRTGQISLFIFIAILCGIFAWIIYSNRDHIELTIRMMQASAQALFSNWMLLIVLPGLSLVFFVYLGPFVVLLIYGYMNGEIVGTPGTYCQGESATDCCTWSVGKWVPLYYIVTIFTVLWSILLMTQVQVYIISSTIAQWYFAMSKTKVTGRIWCSFKNVFGPSFGTVTFSGLIVSFVSMIRALLDSTSVDDQQGFFATMLQRFVRFTLVSIEFLNRFTISFAAITGESYCHSARLSYELLKRNLLSPVLLEVISTQLLTGMAFILTVVYAIVVLIILKAGMSLGSVAYYVTALAWFLLFVMFLLFCQVLNNTIDTLYICYAIDKDSGNFPTMEVLDIYTMLPVSRDQSRALVAQQV</sequence>
<dbReference type="AlphaFoldDB" id="A0A8T2QMB5"/>
<evidence type="ECO:0000256" key="3">
    <source>
        <dbReference type="ARBA" id="ARBA00022692"/>
    </source>
</evidence>
<keyword evidence="3 6" id="KW-0812">Transmembrane</keyword>
<comment type="subcellular location">
    <subcellularLocation>
        <location evidence="6">Cell membrane</location>
        <topology evidence="6">Multi-pass membrane protein</topology>
    </subcellularLocation>
    <subcellularLocation>
        <location evidence="1">Membrane</location>
        <topology evidence="1">Multi-pass membrane protein</topology>
    </subcellularLocation>
</comment>